<gene>
    <name evidence="1" type="ORF">ACCO45_012925</name>
</gene>
<protein>
    <submittedName>
        <fullName evidence="1">Uncharacterized protein</fullName>
    </submittedName>
</protein>
<dbReference type="Proteomes" id="UP001638806">
    <property type="component" value="Unassembled WGS sequence"/>
</dbReference>
<comment type="caution">
    <text evidence="1">The sequence shown here is derived from an EMBL/GenBank/DDBJ whole genome shotgun (WGS) entry which is preliminary data.</text>
</comment>
<reference evidence="1" key="1">
    <citation type="submission" date="2024-12" db="EMBL/GenBank/DDBJ databases">
        <title>Comparative genomics and development of molecular markers within Purpureocillium lilacinum and among Purpureocillium species.</title>
        <authorList>
            <person name="Yeh Z.-Y."/>
            <person name="Ni N.-T."/>
            <person name="Lo P.-H."/>
            <person name="Mushyakhwo K."/>
            <person name="Lin C.-F."/>
            <person name="Nai Y.-S."/>
        </authorList>
    </citation>
    <scope>NUCLEOTIDE SEQUENCE</scope>
    <source>
        <strain evidence="1">NCHU-NPUST-175</strain>
    </source>
</reference>
<sequence length="80" mass="8464">MGSAEEDSVLAGRQGPDDGMERCGDAGPRCCAVGAGGIAERHDMQRPHHKTRDLFQRPITPTFGALKIDSTSMSALPAII</sequence>
<keyword evidence="2" id="KW-1185">Reference proteome</keyword>
<proteinExistence type="predicted"/>
<organism evidence="1 2">
    <name type="scientific">Purpureocillium lilacinum</name>
    <name type="common">Paecilomyces lilacinus</name>
    <dbReference type="NCBI Taxonomy" id="33203"/>
    <lineage>
        <taxon>Eukaryota</taxon>
        <taxon>Fungi</taxon>
        <taxon>Dikarya</taxon>
        <taxon>Ascomycota</taxon>
        <taxon>Pezizomycotina</taxon>
        <taxon>Sordariomycetes</taxon>
        <taxon>Hypocreomycetidae</taxon>
        <taxon>Hypocreales</taxon>
        <taxon>Ophiocordycipitaceae</taxon>
        <taxon>Purpureocillium</taxon>
    </lineage>
</organism>
<evidence type="ECO:0000313" key="2">
    <source>
        <dbReference type="Proteomes" id="UP001638806"/>
    </source>
</evidence>
<accession>A0ACC4DAY0</accession>
<dbReference type="EMBL" id="JBGNUJ010000012">
    <property type="protein sequence ID" value="KAL3952982.1"/>
    <property type="molecule type" value="Genomic_DNA"/>
</dbReference>
<evidence type="ECO:0000313" key="1">
    <source>
        <dbReference type="EMBL" id="KAL3952982.1"/>
    </source>
</evidence>
<name>A0ACC4DAY0_PURLI</name>